<name>A0A250XAP1_9CHLO</name>
<keyword evidence="8" id="KW-0604">Photosystem II</keyword>
<keyword evidence="5" id="KW-0934">Plastid</keyword>
<dbReference type="GO" id="GO:0009535">
    <property type="term" value="C:chloroplast thylakoid membrane"/>
    <property type="evidence" value="ECO:0007669"/>
    <property type="project" value="UniProtKB-SubCell"/>
</dbReference>
<dbReference type="Proteomes" id="UP000232323">
    <property type="component" value="Unassembled WGS sequence"/>
</dbReference>
<keyword evidence="12" id="KW-1185">Reference proteome</keyword>
<evidence type="ECO:0000256" key="10">
    <source>
        <dbReference type="SAM" id="Phobius"/>
    </source>
</evidence>
<dbReference type="GO" id="GO:0015979">
    <property type="term" value="P:photosynthesis"/>
    <property type="evidence" value="ECO:0007669"/>
    <property type="project" value="UniProtKB-KW"/>
</dbReference>
<dbReference type="OrthoDB" id="2017665at2759"/>
<keyword evidence="3" id="KW-0150">Chloroplast</keyword>
<evidence type="ECO:0000256" key="1">
    <source>
        <dbReference type="ARBA" id="ARBA00004581"/>
    </source>
</evidence>
<dbReference type="InterPro" id="IPR009806">
    <property type="entry name" value="PSII_PsbW_class2"/>
</dbReference>
<evidence type="ECO:0000256" key="6">
    <source>
        <dbReference type="ARBA" id="ARBA00023078"/>
    </source>
</evidence>
<proteinExistence type="inferred from homology"/>
<dbReference type="PANTHER" id="PTHR34552:SF1">
    <property type="entry name" value="PHOTOSYSTEM II REACTION CENTER W PROTEIN, CHLOROPLASTIC"/>
    <property type="match status" value="1"/>
</dbReference>
<keyword evidence="10" id="KW-0812">Transmembrane</keyword>
<keyword evidence="7 10" id="KW-0472">Membrane</keyword>
<dbReference type="PANTHER" id="PTHR34552">
    <property type="entry name" value="PHOTOSYSTEM II REACTION CENTER W PROTEIN, CHLOROPLASTIC"/>
    <property type="match status" value="1"/>
</dbReference>
<evidence type="ECO:0000256" key="2">
    <source>
        <dbReference type="ARBA" id="ARBA00010395"/>
    </source>
</evidence>
<evidence type="ECO:0000313" key="12">
    <source>
        <dbReference type="Proteomes" id="UP000232323"/>
    </source>
</evidence>
<evidence type="ECO:0000256" key="4">
    <source>
        <dbReference type="ARBA" id="ARBA00022531"/>
    </source>
</evidence>
<dbReference type="GO" id="GO:0009523">
    <property type="term" value="C:photosystem II"/>
    <property type="evidence" value="ECO:0007669"/>
    <property type="project" value="UniProtKB-KW"/>
</dbReference>
<keyword evidence="4" id="KW-0602">Photosynthesis</keyword>
<evidence type="ECO:0000256" key="9">
    <source>
        <dbReference type="ARBA" id="ARBA00031756"/>
    </source>
</evidence>
<accession>A0A250XAP1</accession>
<reference evidence="11 12" key="1">
    <citation type="submission" date="2017-08" db="EMBL/GenBank/DDBJ databases">
        <title>Acidophilic green algal genome provides insights into adaptation to an acidic environment.</title>
        <authorList>
            <person name="Hirooka S."/>
            <person name="Hirose Y."/>
            <person name="Kanesaki Y."/>
            <person name="Higuchi S."/>
            <person name="Fujiwara T."/>
            <person name="Onuma R."/>
            <person name="Era A."/>
            <person name="Ohbayashi R."/>
            <person name="Uzuka A."/>
            <person name="Nozaki H."/>
            <person name="Yoshikawa H."/>
            <person name="Miyagishima S.Y."/>
        </authorList>
    </citation>
    <scope>NUCLEOTIDE SEQUENCE [LARGE SCALE GENOMIC DNA]</scope>
    <source>
        <strain evidence="11 12">NIES-2499</strain>
    </source>
</reference>
<dbReference type="GO" id="GO:0042549">
    <property type="term" value="P:photosystem II stabilization"/>
    <property type="evidence" value="ECO:0007669"/>
    <property type="project" value="TreeGrafter"/>
</dbReference>
<sequence length="117" mass="12510">MQSVVARQSSRVAVARSSTRTFAVRVVCKAQSTSETVKKVAASLAALPALIVSHPAFALVDERLNGDGTGKPLGVNDEQQVFAMVGVFTLIWGLWFTASRDLGDFSDKDAGLKIDQE</sequence>
<evidence type="ECO:0000256" key="8">
    <source>
        <dbReference type="ARBA" id="ARBA00023276"/>
    </source>
</evidence>
<gene>
    <name evidence="11" type="ORF">CEUSTIGMA_g7544.t1</name>
</gene>
<keyword evidence="6" id="KW-0793">Thylakoid</keyword>
<dbReference type="Pfam" id="PF07123">
    <property type="entry name" value="PsbW"/>
    <property type="match status" value="1"/>
</dbReference>
<evidence type="ECO:0000256" key="5">
    <source>
        <dbReference type="ARBA" id="ARBA00022640"/>
    </source>
</evidence>
<dbReference type="EMBL" id="BEGY01000048">
    <property type="protein sequence ID" value="GAX80106.1"/>
    <property type="molecule type" value="Genomic_DNA"/>
</dbReference>
<comment type="subcellular location">
    <subcellularLocation>
        <location evidence="1">Plastid</location>
        <location evidence="1">Chloroplast thylakoid membrane</location>
        <topology evidence="1">Single-pass membrane protein</topology>
    </subcellularLocation>
</comment>
<protein>
    <recommendedName>
        <fullName evidence="9">PSII 6.1 kDa protein</fullName>
    </recommendedName>
</protein>
<evidence type="ECO:0000256" key="7">
    <source>
        <dbReference type="ARBA" id="ARBA00023136"/>
    </source>
</evidence>
<comment type="caution">
    <text evidence="11">The sequence shown here is derived from an EMBL/GenBank/DDBJ whole genome shotgun (WGS) entry which is preliminary data.</text>
</comment>
<evidence type="ECO:0000313" key="11">
    <source>
        <dbReference type="EMBL" id="GAX80106.1"/>
    </source>
</evidence>
<organism evidence="11 12">
    <name type="scientific">Chlamydomonas eustigma</name>
    <dbReference type="NCBI Taxonomy" id="1157962"/>
    <lineage>
        <taxon>Eukaryota</taxon>
        <taxon>Viridiplantae</taxon>
        <taxon>Chlorophyta</taxon>
        <taxon>core chlorophytes</taxon>
        <taxon>Chlorophyceae</taxon>
        <taxon>CS clade</taxon>
        <taxon>Chlamydomonadales</taxon>
        <taxon>Chlamydomonadaceae</taxon>
        <taxon>Chlamydomonas</taxon>
    </lineage>
</organism>
<feature type="transmembrane region" description="Helical" evidence="10">
    <location>
        <begin position="80"/>
        <end position="98"/>
    </location>
</feature>
<dbReference type="STRING" id="1157962.A0A250XAP1"/>
<comment type="similarity">
    <text evidence="2">Belongs to the psbW family.</text>
</comment>
<evidence type="ECO:0000256" key="3">
    <source>
        <dbReference type="ARBA" id="ARBA00022528"/>
    </source>
</evidence>
<dbReference type="AlphaFoldDB" id="A0A250XAP1"/>
<keyword evidence="10" id="KW-1133">Transmembrane helix</keyword>